<protein>
    <recommendedName>
        <fullName evidence="3">DUF4126 domain-containing protein</fullName>
    </recommendedName>
</protein>
<sequence length="155" mass="15181">MPQGHSPRTVLLASAVAGLASGGRSSLGPVVTCFVGTTSSWARAGAVTGVAVELVGDKLPRTPDRLGLAPLTGRVVAGGVTGVLLARARRVRGALPAVAGAGGALAGSYAGAAWRAAWARSGRPDLPAAIIEDAVAIGLAYAAYRAVSSVPTSSA</sequence>
<dbReference type="RefSeq" id="WP_149768444.1">
    <property type="nucleotide sequence ID" value="NZ_VDFQ02000001.1"/>
</dbReference>
<dbReference type="AlphaFoldDB" id="A0A5Q6S4Z4"/>
<accession>A0A5Q6S4Z4</accession>
<evidence type="ECO:0000313" key="2">
    <source>
        <dbReference type="Proteomes" id="UP000307768"/>
    </source>
</evidence>
<dbReference type="Proteomes" id="UP000307768">
    <property type="component" value="Unassembled WGS sequence"/>
</dbReference>
<organism evidence="1 2">
    <name type="scientific">Mumia zhuanghuii</name>
    <dbReference type="NCBI Taxonomy" id="2585211"/>
    <lineage>
        <taxon>Bacteria</taxon>
        <taxon>Bacillati</taxon>
        <taxon>Actinomycetota</taxon>
        <taxon>Actinomycetes</taxon>
        <taxon>Propionibacteriales</taxon>
        <taxon>Nocardioidaceae</taxon>
        <taxon>Mumia</taxon>
    </lineage>
</organism>
<proteinExistence type="predicted"/>
<dbReference type="OrthoDB" id="9812409at2"/>
<reference evidence="1 2" key="1">
    <citation type="submission" date="2019-09" db="EMBL/GenBank/DDBJ databases">
        <title>Mumia zhuanghuii sp. nov. isolated from the intestinal contents of plateau pika (Ochotona curzoniae) in the Qinghai-Tibet plateau of China.</title>
        <authorList>
            <person name="Tian Z."/>
        </authorList>
    </citation>
    <scope>NUCLEOTIDE SEQUENCE [LARGE SCALE GENOMIC DNA]</scope>
    <source>
        <strain evidence="2">350</strain>
    </source>
</reference>
<comment type="caution">
    <text evidence="1">The sequence shown here is derived from an EMBL/GenBank/DDBJ whole genome shotgun (WGS) entry which is preliminary data.</text>
</comment>
<name>A0A5Q6S4Z4_9ACTN</name>
<gene>
    <name evidence="1" type="ORF">FE697_005225</name>
</gene>
<evidence type="ECO:0000313" key="1">
    <source>
        <dbReference type="EMBL" id="KAA1425269.1"/>
    </source>
</evidence>
<dbReference type="EMBL" id="VDFQ02000001">
    <property type="protein sequence ID" value="KAA1425269.1"/>
    <property type="molecule type" value="Genomic_DNA"/>
</dbReference>
<evidence type="ECO:0008006" key="3">
    <source>
        <dbReference type="Google" id="ProtNLM"/>
    </source>
</evidence>